<evidence type="ECO:0000259" key="2">
    <source>
        <dbReference type="Pfam" id="PF01266"/>
    </source>
</evidence>
<dbReference type="Gene3D" id="3.40.309.10">
    <property type="entry name" value="Aldehyde Dehydrogenase, Chain A, domain 2"/>
    <property type="match status" value="1"/>
</dbReference>
<dbReference type="SUPFAM" id="SSF51905">
    <property type="entry name" value="FAD/NAD(P)-binding domain"/>
    <property type="match status" value="1"/>
</dbReference>
<evidence type="ECO:0000256" key="1">
    <source>
        <dbReference type="PROSITE-ProRule" id="PRU10007"/>
    </source>
</evidence>
<dbReference type="Pfam" id="PF01266">
    <property type="entry name" value="DAO"/>
    <property type="match status" value="1"/>
</dbReference>
<dbReference type="OrthoDB" id="429143at2759"/>
<protein>
    <submittedName>
        <fullName evidence="3">Gamma-glutamylputrescine oxidoreductase</fullName>
    </submittedName>
</protein>
<dbReference type="InterPro" id="IPR016161">
    <property type="entry name" value="Ald_DH/histidinol_DH"/>
</dbReference>
<evidence type="ECO:0000313" key="3">
    <source>
        <dbReference type="EMBL" id="KAF5552739.1"/>
    </source>
</evidence>
<dbReference type="Gene3D" id="3.30.9.10">
    <property type="entry name" value="D-Amino Acid Oxidase, subunit A, domain 2"/>
    <property type="match status" value="1"/>
</dbReference>
<feature type="domain" description="FAD dependent oxidoreductase" evidence="2">
    <location>
        <begin position="15"/>
        <end position="396"/>
    </location>
</feature>
<evidence type="ECO:0000313" key="4">
    <source>
        <dbReference type="Proteomes" id="UP000582016"/>
    </source>
</evidence>
<reference evidence="3 4" key="1">
    <citation type="submission" date="2020-05" db="EMBL/GenBank/DDBJ databases">
        <title>Identification and distribution of gene clusters putatively required for synthesis of sphingolipid metabolism inhibitors in phylogenetically diverse species of the filamentous fungus Fusarium.</title>
        <authorList>
            <person name="Kim H.-S."/>
            <person name="Busman M."/>
            <person name="Brown D.W."/>
            <person name="Divon H."/>
            <person name="Uhlig S."/>
            <person name="Proctor R.H."/>
        </authorList>
    </citation>
    <scope>NUCLEOTIDE SEQUENCE [LARGE SCALE GENOMIC DNA]</scope>
    <source>
        <strain evidence="3 4">NRRL 13617</strain>
    </source>
</reference>
<dbReference type="PANTHER" id="PTHR13847:SF260">
    <property type="entry name" value="FAD DEPENDENT OXIDOREDUCTASE DOMAIN-CONTAINING PROTEIN"/>
    <property type="match status" value="1"/>
</dbReference>
<dbReference type="InterPro" id="IPR006076">
    <property type="entry name" value="FAD-dep_OxRdtase"/>
</dbReference>
<keyword evidence="4" id="KW-1185">Reference proteome</keyword>
<dbReference type="EMBL" id="JAAOAQ010000350">
    <property type="protein sequence ID" value="KAF5552739.1"/>
    <property type="molecule type" value="Genomic_DNA"/>
</dbReference>
<dbReference type="InterPro" id="IPR029510">
    <property type="entry name" value="Ald_DH_CS_GLU"/>
</dbReference>
<name>A0A8H5JC97_9HYPO</name>
<dbReference type="Gene3D" id="3.50.50.60">
    <property type="entry name" value="FAD/NAD(P)-binding domain"/>
    <property type="match status" value="1"/>
</dbReference>
<dbReference type="InterPro" id="IPR016163">
    <property type="entry name" value="Ald_DH_C"/>
</dbReference>
<accession>A0A8H5JC97</accession>
<comment type="caution">
    <text evidence="3">The sequence shown here is derived from an EMBL/GenBank/DDBJ whole genome shotgun (WGS) entry which is preliminary data.</text>
</comment>
<dbReference type="AlphaFoldDB" id="A0A8H5JC97"/>
<dbReference type="InterPro" id="IPR036188">
    <property type="entry name" value="FAD/NAD-bd_sf"/>
</dbReference>
<organism evidence="3 4">
    <name type="scientific">Fusarium phyllophilum</name>
    <dbReference type="NCBI Taxonomy" id="47803"/>
    <lineage>
        <taxon>Eukaryota</taxon>
        <taxon>Fungi</taxon>
        <taxon>Dikarya</taxon>
        <taxon>Ascomycota</taxon>
        <taxon>Pezizomycotina</taxon>
        <taxon>Sordariomycetes</taxon>
        <taxon>Hypocreomycetidae</taxon>
        <taxon>Hypocreales</taxon>
        <taxon>Nectriaceae</taxon>
        <taxon>Fusarium</taxon>
        <taxon>Fusarium fujikuroi species complex</taxon>
    </lineage>
</organism>
<dbReference type="PROSITE" id="PS00687">
    <property type="entry name" value="ALDEHYDE_DEHYDR_GLU"/>
    <property type="match status" value="1"/>
</dbReference>
<dbReference type="GO" id="GO:0016620">
    <property type="term" value="F:oxidoreductase activity, acting on the aldehyde or oxo group of donors, NAD or NADP as acceptor"/>
    <property type="evidence" value="ECO:0007669"/>
    <property type="project" value="InterPro"/>
</dbReference>
<feature type="active site" evidence="1">
    <location>
        <position position="430"/>
    </location>
</feature>
<proteinExistence type="predicted"/>
<dbReference type="GO" id="GO:0005737">
    <property type="term" value="C:cytoplasm"/>
    <property type="evidence" value="ECO:0007669"/>
    <property type="project" value="TreeGrafter"/>
</dbReference>
<gene>
    <name evidence="3" type="ORF">FPHYL_8887</name>
</gene>
<dbReference type="Proteomes" id="UP000582016">
    <property type="component" value="Unassembled WGS sequence"/>
</dbReference>
<dbReference type="PANTHER" id="PTHR13847">
    <property type="entry name" value="SARCOSINE DEHYDROGENASE-RELATED"/>
    <property type="match status" value="1"/>
</dbReference>
<dbReference type="SUPFAM" id="SSF53720">
    <property type="entry name" value="ALDH-like"/>
    <property type="match status" value="1"/>
</dbReference>
<sequence length="499" mass="53755">MISNYQSAEFPPSADVVIIGSGLSGAFIAHQLLNSNSPNRPKSVVMLEARNAASGATGRNGGHIKPDCYRGFTSYSILHGTDVAKAQCEFEAVNYQETAKFIHENKLAAEVDLVQYRSADVYLTSESWKTGLASYNGFKESGGDVSNIHVLNKAEAEESLRVRGCYGAITFPAASLWPYKLSIAVLRKGLDLGLSLQTNTPVTSVSPDTSGPWKVSTPRGLVMAGKVIHATNGYASYLLPELDGRIIPLKGHVSAITPPPAYMDQPLATSFAFISNDGYDYLIQRPGPEKYLIWGGGEVSHPKGLSGGFGDCDDRHVVSEVESYILNAPVEILRDWEESRASSGTSPEGAVAFSWSGIMGLSKDLLPFLGELPGKPGQYLAGGYHGHGPIIGAAMAAHKQISKIPFTGSARVGKELMKLGSIDMKKLTLETGGKSPMIVFEDSKLDLAAQWAHLGFTFKQGELFTATTRILVQDSIFDRFLLDALKSITLKYPVGQLFE</sequence>